<comment type="pathway">
    <text evidence="3 12 13">Porphyrin-containing compound metabolism; protoporphyrin-IX biosynthesis; coproporphyrinogen-III from 5-aminolevulinate: step 4/4.</text>
</comment>
<comment type="caution">
    <text evidence="17">The sequence shown here is derived from an EMBL/GenBank/DDBJ whole genome shotgun (WGS) entry which is preliminary data.</text>
</comment>
<dbReference type="GO" id="GO:0004853">
    <property type="term" value="F:uroporphyrinogen decarboxylase activity"/>
    <property type="evidence" value="ECO:0007669"/>
    <property type="project" value="UniProtKB-UniRule"/>
</dbReference>
<sequence>MTELKNDRFLRALQRQPVDVTPVWMMRQAGRYLPEYKATRAQAGSFMDLCRNADLACEVTIQPLERFDLDAAILFSDILTIPDAMDLGLYFEEGEGPKFKKTVRTQADVDALPIPDPNKDLGYVMNAVKTIRHELNGRVPLIGFSGSPWTLATYMVEGGSSKEFRHIKGMLYGQPDTLHQLLDKLAESVTSYLNAQILAGAQAVQIFDTWGGALSTPAYLEFSLKYMEQIVHGLIREHEGRKIPVILFTKNGGQWIEHIAAAGADAIGLDWTTEIGAARARTKGRVALQGNMDPNVLFGSPAGIKAEVARILDSYGYGNGHIFNLGHGINQFANPEHAKVFVDAVHELSARYHQ</sequence>
<dbReference type="GO" id="GO:0019353">
    <property type="term" value="P:protoporphyrinogen IX biosynthetic process from glutamate"/>
    <property type="evidence" value="ECO:0007669"/>
    <property type="project" value="TreeGrafter"/>
</dbReference>
<evidence type="ECO:0000256" key="13">
    <source>
        <dbReference type="RuleBase" id="RU000554"/>
    </source>
</evidence>
<evidence type="ECO:0000256" key="8">
    <source>
        <dbReference type="ARBA" id="ARBA00022490"/>
    </source>
</evidence>
<feature type="binding site" evidence="12">
    <location>
        <position position="154"/>
    </location>
    <ligand>
        <name>substrate</name>
    </ligand>
</feature>
<dbReference type="Pfam" id="PF01208">
    <property type="entry name" value="URO-D"/>
    <property type="match status" value="1"/>
</dbReference>
<comment type="subunit">
    <text evidence="5 12">Homodimer.</text>
</comment>
<dbReference type="EC" id="4.1.1.37" evidence="6 12"/>
<dbReference type="PANTHER" id="PTHR21091">
    <property type="entry name" value="METHYLTETRAHYDROFOLATE:HOMOCYSTEINE METHYLTRANSFERASE RELATED"/>
    <property type="match status" value="1"/>
</dbReference>
<dbReference type="PROSITE" id="PS00907">
    <property type="entry name" value="UROD_2"/>
    <property type="match status" value="1"/>
</dbReference>
<dbReference type="GO" id="GO:0005829">
    <property type="term" value="C:cytosol"/>
    <property type="evidence" value="ECO:0007669"/>
    <property type="project" value="TreeGrafter"/>
</dbReference>
<comment type="similarity">
    <text evidence="4 12 14">Belongs to the uroporphyrinogen decarboxylase family.</text>
</comment>
<evidence type="ECO:0000259" key="16">
    <source>
        <dbReference type="PROSITE" id="PS00907"/>
    </source>
</evidence>
<dbReference type="SUPFAM" id="SSF51726">
    <property type="entry name" value="UROD/MetE-like"/>
    <property type="match status" value="1"/>
</dbReference>
<keyword evidence="8 12" id="KW-0963">Cytoplasm</keyword>
<accession>A0A1T1HBN2</accession>
<reference evidence="17" key="1">
    <citation type="submission" date="2017-02" db="EMBL/GenBank/DDBJ databases">
        <title>Draft Genome Sequence of the Salt Water Bacterium Oceanospirillum linum ATCC 11336.</title>
        <authorList>
            <person name="Trachtenberg A.M."/>
            <person name="Carney J.G."/>
            <person name="Linnane J.D."/>
            <person name="Rheaume B.A."/>
            <person name="Pitts N.L."/>
            <person name="Mykles D.L."/>
            <person name="Maclea K.S."/>
        </authorList>
    </citation>
    <scope>NUCLEOTIDE SEQUENCE [LARGE SCALE GENOMIC DNA]</scope>
    <source>
        <strain evidence="17">ATCC 11336</strain>
    </source>
</reference>
<dbReference type="InterPro" id="IPR038071">
    <property type="entry name" value="UROD/MetE-like_sf"/>
</dbReference>
<feature type="site" description="Transition state stabilizer" evidence="12">
    <location>
        <position position="77"/>
    </location>
</feature>
<dbReference type="Gene3D" id="3.20.20.210">
    <property type="match status" value="1"/>
</dbReference>
<keyword evidence="18" id="KW-1185">Reference proteome</keyword>
<evidence type="ECO:0000256" key="14">
    <source>
        <dbReference type="RuleBase" id="RU004169"/>
    </source>
</evidence>
<dbReference type="AlphaFoldDB" id="A0A1T1HBN2"/>
<evidence type="ECO:0000256" key="5">
    <source>
        <dbReference type="ARBA" id="ARBA00011738"/>
    </source>
</evidence>
<proteinExistence type="inferred from homology"/>
<name>A0A1T1HBN2_OCELI</name>
<organism evidence="17 18">
    <name type="scientific">Oceanospirillum linum</name>
    <dbReference type="NCBI Taxonomy" id="966"/>
    <lineage>
        <taxon>Bacteria</taxon>
        <taxon>Pseudomonadati</taxon>
        <taxon>Pseudomonadota</taxon>
        <taxon>Gammaproteobacteria</taxon>
        <taxon>Oceanospirillales</taxon>
        <taxon>Oceanospirillaceae</taxon>
        <taxon>Oceanospirillum</taxon>
    </lineage>
</organism>
<comment type="subcellular location">
    <subcellularLocation>
        <location evidence="2 12">Cytoplasm</location>
    </subcellularLocation>
</comment>
<comment type="catalytic activity">
    <reaction evidence="12 13">
        <text>uroporphyrinogen III + 4 H(+) = coproporphyrinogen III + 4 CO2</text>
        <dbReference type="Rhea" id="RHEA:19865"/>
        <dbReference type="ChEBI" id="CHEBI:15378"/>
        <dbReference type="ChEBI" id="CHEBI:16526"/>
        <dbReference type="ChEBI" id="CHEBI:57308"/>
        <dbReference type="ChEBI" id="CHEBI:57309"/>
        <dbReference type="EC" id="4.1.1.37"/>
    </reaction>
</comment>
<feature type="binding site" evidence="12">
    <location>
        <position position="209"/>
    </location>
    <ligand>
        <name>substrate</name>
    </ligand>
</feature>
<evidence type="ECO:0000256" key="12">
    <source>
        <dbReference type="HAMAP-Rule" id="MF_00218"/>
    </source>
</evidence>
<evidence type="ECO:0000256" key="9">
    <source>
        <dbReference type="ARBA" id="ARBA00022793"/>
    </source>
</evidence>
<comment type="caution">
    <text evidence="12">Lacks conserved residue(s) required for the propagation of feature annotation.</text>
</comment>
<dbReference type="FunFam" id="3.20.20.210:FF:000001">
    <property type="entry name" value="Uroporphyrinogen decarboxylase"/>
    <property type="match status" value="1"/>
</dbReference>
<dbReference type="InterPro" id="IPR000257">
    <property type="entry name" value="Uroporphyrinogen_deCOase"/>
</dbReference>
<dbReference type="RefSeq" id="WP_078319610.1">
    <property type="nucleotide sequence ID" value="NZ_FXTS01000003.1"/>
</dbReference>
<evidence type="ECO:0000313" key="17">
    <source>
        <dbReference type="EMBL" id="OOV87251.1"/>
    </source>
</evidence>
<dbReference type="PANTHER" id="PTHR21091:SF169">
    <property type="entry name" value="UROPORPHYRINOGEN DECARBOXYLASE"/>
    <property type="match status" value="1"/>
</dbReference>
<evidence type="ECO:0000256" key="7">
    <source>
        <dbReference type="ARBA" id="ARBA00014308"/>
    </source>
</evidence>
<comment type="function">
    <text evidence="1 12">Catalyzes the decarboxylation of four acetate groups of uroporphyrinogen-III to yield coproporphyrinogen-III.</text>
</comment>
<evidence type="ECO:0000256" key="1">
    <source>
        <dbReference type="ARBA" id="ARBA00002448"/>
    </source>
</evidence>
<dbReference type="UniPathway" id="UPA00251">
    <property type="reaction ID" value="UER00321"/>
</dbReference>
<feature type="domain" description="Uroporphyrinogen decarboxylase (URO-D)" evidence="15">
    <location>
        <begin position="22"/>
        <end position="31"/>
    </location>
</feature>
<dbReference type="Proteomes" id="UP000190064">
    <property type="component" value="Unassembled WGS sequence"/>
</dbReference>
<dbReference type="STRING" id="966.BTA35_0209735"/>
<dbReference type="EMBL" id="MTSD02000003">
    <property type="protein sequence ID" value="OOV87251.1"/>
    <property type="molecule type" value="Genomic_DNA"/>
</dbReference>
<feature type="domain" description="Uroporphyrinogen decarboxylase (URO-D)" evidence="16">
    <location>
        <begin position="142"/>
        <end position="158"/>
    </location>
</feature>
<evidence type="ECO:0000256" key="6">
    <source>
        <dbReference type="ARBA" id="ARBA00012288"/>
    </source>
</evidence>
<dbReference type="CDD" id="cd00717">
    <property type="entry name" value="URO-D"/>
    <property type="match status" value="1"/>
</dbReference>
<dbReference type="HAMAP" id="MF_00218">
    <property type="entry name" value="URO_D"/>
    <property type="match status" value="1"/>
</dbReference>
<evidence type="ECO:0000313" key="18">
    <source>
        <dbReference type="Proteomes" id="UP000190064"/>
    </source>
</evidence>
<dbReference type="PROSITE" id="PS00906">
    <property type="entry name" value="UROD_1"/>
    <property type="match status" value="1"/>
</dbReference>
<gene>
    <name evidence="12" type="primary">hemE</name>
    <name evidence="17" type="ORF">BTA35_0209735</name>
</gene>
<protein>
    <recommendedName>
        <fullName evidence="7 12">Uroporphyrinogen decarboxylase</fullName>
        <shortName evidence="12">UPD</shortName>
        <shortName evidence="12">URO-D</shortName>
        <ecNumber evidence="6 12">4.1.1.37</ecNumber>
    </recommendedName>
</protein>
<evidence type="ECO:0000256" key="10">
    <source>
        <dbReference type="ARBA" id="ARBA00023239"/>
    </source>
</evidence>
<feature type="binding site" evidence="12">
    <location>
        <begin position="27"/>
        <end position="31"/>
    </location>
    <ligand>
        <name>substrate</name>
    </ligand>
</feature>
<keyword evidence="9 12" id="KW-0210">Decarboxylase</keyword>
<keyword evidence="10 12" id="KW-0456">Lyase</keyword>
<dbReference type="InterPro" id="IPR006361">
    <property type="entry name" value="Uroporphyrinogen_deCO2ase_HemE"/>
</dbReference>
<evidence type="ECO:0000256" key="2">
    <source>
        <dbReference type="ARBA" id="ARBA00004496"/>
    </source>
</evidence>
<evidence type="ECO:0000256" key="3">
    <source>
        <dbReference type="ARBA" id="ARBA00004804"/>
    </source>
</evidence>
<feature type="binding site" evidence="12">
    <location>
        <position position="327"/>
    </location>
    <ligand>
        <name>substrate</name>
    </ligand>
</feature>
<dbReference type="NCBIfam" id="TIGR01464">
    <property type="entry name" value="hemE"/>
    <property type="match status" value="1"/>
</dbReference>
<keyword evidence="11 12" id="KW-0627">Porphyrin biosynthesis</keyword>
<evidence type="ECO:0000256" key="11">
    <source>
        <dbReference type="ARBA" id="ARBA00023244"/>
    </source>
</evidence>
<evidence type="ECO:0000256" key="4">
    <source>
        <dbReference type="ARBA" id="ARBA00009935"/>
    </source>
</evidence>
<feature type="binding site" evidence="12">
    <location>
        <position position="77"/>
    </location>
    <ligand>
        <name>substrate</name>
    </ligand>
</feature>
<evidence type="ECO:0000259" key="15">
    <source>
        <dbReference type="PROSITE" id="PS00906"/>
    </source>
</evidence>